<evidence type="ECO:0000313" key="14">
    <source>
        <dbReference type="EMBL" id="GAA3983317.1"/>
    </source>
</evidence>
<dbReference type="Pfam" id="PF04101">
    <property type="entry name" value="Glyco_tran_28_C"/>
    <property type="match status" value="1"/>
</dbReference>
<keyword evidence="11" id="KW-1133">Transmembrane helix</keyword>
<gene>
    <name evidence="10 14" type="primary">murG</name>
    <name evidence="14" type="ORF">GCM10022279_03480</name>
</gene>
<dbReference type="NCBIfam" id="TIGR01133">
    <property type="entry name" value="murG"/>
    <property type="match status" value="1"/>
</dbReference>
<evidence type="ECO:0000256" key="3">
    <source>
        <dbReference type="ARBA" id="ARBA00022676"/>
    </source>
</evidence>
<feature type="binding site" evidence="10">
    <location>
        <position position="162"/>
    </location>
    <ligand>
        <name>UDP-N-acetyl-alpha-D-glucosamine</name>
        <dbReference type="ChEBI" id="CHEBI:57705"/>
    </ligand>
</feature>
<comment type="catalytic activity">
    <reaction evidence="10">
        <text>di-trans,octa-cis-undecaprenyl diphospho-N-acetyl-alpha-D-muramoyl-L-alanyl-D-glutamyl-meso-2,6-diaminopimeloyl-D-alanyl-D-alanine + UDP-N-acetyl-alpha-D-glucosamine = di-trans,octa-cis-undecaprenyl diphospho-[N-acetyl-alpha-D-glucosaminyl-(1-&gt;4)]-N-acetyl-alpha-D-muramoyl-L-alanyl-D-glutamyl-meso-2,6-diaminopimeloyl-D-alanyl-D-alanine + UDP + H(+)</text>
        <dbReference type="Rhea" id="RHEA:31227"/>
        <dbReference type="ChEBI" id="CHEBI:15378"/>
        <dbReference type="ChEBI" id="CHEBI:57705"/>
        <dbReference type="ChEBI" id="CHEBI:58223"/>
        <dbReference type="ChEBI" id="CHEBI:61387"/>
        <dbReference type="ChEBI" id="CHEBI:61388"/>
        <dbReference type="EC" id="2.4.1.227"/>
    </reaction>
</comment>
<feature type="transmembrane region" description="Helical" evidence="11">
    <location>
        <begin position="97"/>
        <end position="117"/>
    </location>
</feature>
<comment type="subcellular location">
    <subcellularLocation>
        <location evidence="10">Cell membrane</location>
        <topology evidence="10">Peripheral membrane protein</topology>
        <orientation evidence="10">Cytoplasmic side</orientation>
    </subcellularLocation>
</comment>
<name>A0ABP7QIV5_9BURK</name>
<keyword evidence="4 10" id="KW-0808">Transferase</keyword>
<keyword evidence="6 10" id="KW-0573">Peptidoglycan synthesis</keyword>
<evidence type="ECO:0000313" key="15">
    <source>
        <dbReference type="Proteomes" id="UP001501627"/>
    </source>
</evidence>
<comment type="caution">
    <text evidence="14">The sequence shown here is derived from an EMBL/GenBank/DDBJ whole genome shotgun (WGS) entry which is preliminary data.</text>
</comment>
<proteinExistence type="inferred from homology"/>
<evidence type="ECO:0000256" key="9">
    <source>
        <dbReference type="ARBA" id="ARBA00023316"/>
    </source>
</evidence>
<keyword evidence="11" id="KW-0812">Transmembrane</keyword>
<feature type="transmembrane region" description="Helical" evidence="11">
    <location>
        <begin position="69"/>
        <end position="90"/>
    </location>
</feature>
<dbReference type="InterPro" id="IPR007235">
    <property type="entry name" value="Glyco_trans_28_C"/>
</dbReference>
<feature type="binding site" evidence="10">
    <location>
        <position position="244"/>
    </location>
    <ligand>
        <name>UDP-N-acetyl-alpha-D-glucosamine</name>
        <dbReference type="ChEBI" id="CHEBI:57705"/>
    </ligand>
</feature>
<keyword evidence="15" id="KW-1185">Reference proteome</keyword>
<accession>A0ABP7QIV5</accession>
<feature type="binding site" evidence="10">
    <location>
        <begin position="14"/>
        <end position="16"/>
    </location>
    <ligand>
        <name>UDP-N-acetyl-alpha-D-glucosamine</name>
        <dbReference type="ChEBI" id="CHEBI:57705"/>
    </ligand>
</feature>
<feature type="domain" description="Glycosyltransferase family 28 N-terminal" evidence="12">
    <location>
        <begin position="8"/>
        <end position="145"/>
    </location>
</feature>
<reference evidence="15" key="1">
    <citation type="journal article" date="2019" name="Int. J. Syst. Evol. Microbiol.">
        <title>The Global Catalogue of Microorganisms (GCM) 10K type strain sequencing project: providing services to taxonomists for standard genome sequencing and annotation.</title>
        <authorList>
            <consortium name="The Broad Institute Genomics Platform"/>
            <consortium name="The Broad Institute Genome Sequencing Center for Infectious Disease"/>
            <person name="Wu L."/>
            <person name="Ma J."/>
        </authorList>
    </citation>
    <scope>NUCLEOTIDE SEQUENCE [LARGE SCALE GENOMIC DNA]</scope>
    <source>
        <strain evidence="15">JCM 17561</strain>
    </source>
</reference>
<dbReference type="Proteomes" id="UP001501627">
    <property type="component" value="Unassembled WGS sequence"/>
</dbReference>
<feature type="domain" description="Glycosyl transferase family 28 C-terminal" evidence="13">
    <location>
        <begin position="184"/>
        <end position="340"/>
    </location>
</feature>
<evidence type="ECO:0000259" key="13">
    <source>
        <dbReference type="Pfam" id="PF04101"/>
    </source>
</evidence>
<evidence type="ECO:0000256" key="4">
    <source>
        <dbReference type="ARBA" id="ARBA00022679"/>
    </source>
</evidence>
<evidence type="ECO:0000256" key="1">
    <source>
        <dbReference type="ARBA" id="ARBA00022475"/>
    </source>
</evidence>
<evidence type="ECO:0000256" key="5">
    <source>
        <dbReference type="ARBA" id="ARBA00022960"/>
    </source>
</evidence>
<comment type="pathway">
    <text evidence="10">Cell wall biogenesis; peptidoglycan biosynthesis.</text>
</comment>
<comment type="caution">
    <text evidence="10">Lacks conserved residue(s) required for the propagation of feature annotation.</text>
</comment>
<sequence length="354" mass="37359">MSTQKTALIMAGGTGGHIFPGLALAEELRARGWQVHWLGTPGSMESRLVPPAGFALETIDFSGVRGKGLVTLALLPLRLLIAFWQALAVVRRVRPDVVVGLGGYVTFPGGMMAVLAGKPLVLHEQNSVAGLANKVLAGVADRIFTAFPGVFKKGQWVGNPLRSAFLQQSAPEQRFVGRSGPLRLLVVGGSLGARALNDIVPQALALIPADRRPVVTHQSGAKQIEQLRANYAQAGVQAELTPFIDDTASAYAAADLVVCRAGASTVTEIAAVGAAALFVPFPFAVDDHQTANARFLVDAGGGWLVQQADLTAQGLADRLMQLDRTALLQCAMEAKKMQKTQATREVANACEELV</sequence>
<comment type="similarity">
    <text evidence="10">Belongs to the glycosyltransferase 28 family. MurG subfamily.</text>
</comment>
<dbReference type="EC" id="2.4.1.227" evidence="10"/>
<organism evidence="14 15">
    <name type="scientific">Comamonas faecalis</name>
    <dbReference type="NCBI Taxonomy" id="1387849"/>
    <lineage>
        <taxon>Bacteria</taxon>
        <taxon>Pseudomonadati</taxon>
        <taxon>Pseudomonadota</taxon>
        <taxon>Betaproteobacteria</taxon>
        <taxon>Burkholderiales</taxon>
        <taxon>Comamonadaceae</taxon>
        <taxon>Comamonas</taxon>
    </lineage>
</organism>
<keyword evidence="7 10" id="KW-0472">Membrane</keyword>
<dbReference type="SUPFAM" id="SSF53756">
    <property type="entry name" value="UDP-Glycosyltransferase/glycogen phosphorylase"/>
    <property type="match status" value="1"/>
</dbReference>
<evidence type="ECO:0000256" key="7">
    <source>
        <dbReference type="ARBA" id="ARBA00023136"/>
    </source>
</evidence>
<dbReference type="RefSeq" id="WP_103045517.1">
    <property type="nucleotide sequence ID" value="NZ_BAABBP010000002.1"/>
</dbReference>
<evidence type="ECO:0000256" key="6">
    <source>
        <dbReference type="ARBA" id="ARBA00022984"/>
    </source>
</evidence>
<feature type="binding site" evidence="10">
    <location>
        <position position="190"/>
    </location>
    <ligand>
        <name>UDP-N-acetyl-alpha-D-glucosamine</name>
        <dbReference type="ChEBI" id="CHEBI:57705"/>
    </ligand>
</feature>
<dbReference type="CDD" id="cd03785">
    <property type="entry name" value="GT28_MurG"/>
    <property type="match status" value="1"/>
</dbReference>
<keyword evidence="9 10" id="KW-0961">Cell wall biogenesis/degradation</keyword>
<dbReference type="Gene3D" id="3.40.50.2000">
    <property type="entry name" value="Glycogen Phosphorylase B"/>
    <property type="match status" value="2"/>
</dbReference>
<keyword evidence="1 10" id="KW-1003">Cell membrane</keyword>
<dbReference type="EMBL" id="BAABBP010000002">
    <property type="protein sequence ID" value="GAA3983317.1"/>
    <property type="molecule type" value="Genomic_DNA"/>
</dbReference>
<feature type="binding site" evidence="10">
    <location>
        <position position="289"/>
    </location>
    <ligand>
        <name>UDP-N-acetyl-alpha-D-glucosamine</name>
        <dbReference type="ChEBI" id="CHEBI:57705"/>
    </ligand>
</feature>
<dbReference type="PANTHER" id="PTHR21015:SF22">
    <property type="entry name" value="GLYCOSYLTRANSFERASE"/>
    <property type="match status" value="1"/>
</dbReference>
<protein>
    <recommendedName>
        <fullName evidence="10">UDP-N-acetylglucosamine--N-acetylmuramyl-(pentapeptide) pyrophosphoryl-undecaprenol N-acetylglucosamine transferase</fullName>
        <ecNumber evidence="10">2.4.1.227</ecNumber>
    </recommendedName>
    <alternativeName>
        <fullName evidence="10">Undecaprenyl-PP-MurNAc-pentapeptide-UDPGlcNAc GlcNAc transferase</fullName>
    </alternativeName>
</protein>
<evidence type="ECO:0000256" key="2">
    <source>
        <dbReference type="ARBA" id="ARBA00022618"/>
    </source>
</evidence>
<keyword evidence="5 10" id="KW-0133">Cell shape</keyword>
<keyword evidence="8 10" id="KW-0131">Cell cycle</keyword>
<keyword evidence="3 10" id="KW-0328">Glycosyltransferase</keyword>
<evidence type="ECO:0000259" key="12">
    <source>
        <dbReference type="Pfam" id="PF03033"/>
    </source>
</evidence>
<dbReference type="HAMAP" id="MF_00033">
    <property type="entry name" value="MurG"/>
    <property type="match status" value="1"/>
</dbReference>
<evidence type="ECO:0000256" key="8">
    <source>
        <dbReference type="ARBA" id="ARBA00023306"/>
    </source>
</evidence>
<keyword evidence="2 10" id="KW-0132">Cell division</keyword>
<dbReference type="Pfam" id="PF03033">
    <property type="entry name" value="Glyco_transf_28"/>
    <property type="match status" value="1"/>
</dbReference>
<feature type="binding site" evidence="10">
    <location>
        <position position="126"/>
    </location>
    <ligand>
        <name>UDP-N-acetyl-alpha-D-glucosamine</name>
        <dbReference type="ChEBI" id="CHEBI:57705"/>
    </ligand>
</feature>
<comment type="function">
    <text evidence="10">Cell wall formation. Catalyzes the transfer of a GlcNAc subunit on undecaprenyl-pyrophosphoryl-MurNAc-pentapeptide (lipid intermediate I) to form undecaprenyl-pyrophosphoryl-MurNAc-(pentapeptide)GlcNAc (lipid intermediate II).</text>
</comment>
<dbReference type="PANTHER" id="PTHR21015">
    <property type="entry name" value="UDP-N-ACETYLGLUCOSAMINE--N-ACETYLMURAMYL-(PENTAPEPTIDE) PYROPHOSPHORYL-UNDECAPRENOL N-ACETYLGLUCOSAMINE TRANSFERASE 1"/>
    <property type="match status" value="1"/>
</dbReference>
<evidence type="ECO:0000256" key="10">
    <source>
        <dbReference type="HAMAP-Rule" id="MF_00033"/>
    </source>
</evidence>
<dbReference type="InterPro" id="IPR006009">
    <property type="entry name" value="GlcNAc_MurG"/>
</dbReference>
<evidence type="ECO:0000256" key="11">
    <source>
        <dbReference type="SAM" id="Phobius"/>
    </source>
</evidence>
<dbReference type="InterPro" id="IPR004276">
    <property type="entry name" value="GlycoTrans_28_N"/>
</dbReference>